<evidence type="ECO:0000256" key="2">
    <source>
        <dbReference type="SAM" id="SignalP"/>
    </source>
</evidence>
<dbReference type="OrthoDB" id="8026672at2759"/>
<name>A0A034W2Z5_BACDO</name>
<protein>
    <submittedName>
        <fullName evidence="3">Uncharacterized protein</fullName>
    </submittedName>
</protein>
<feature type="signal peptide" evidence="2">
    <location>
        <begin position="1"/>
        <end position="25"/>
    </location>
</feature>
<feature type="chain" id="PRO_5001557487" evidence="2">
    <location>
        <begin position="26"/>
        <end position="237"/>
    </location>
</feature>
<reference evidence="3" key="1">
    <citation type="journal article" date="2014" name="BMC Genomics">
        <title>Characterizing the developmental transcriptome of the oriental fruit fly, Bactrocera dorsalis (Diptera: Tephritidae) through comparative genomic analysis with Drosophila melanogaster utilizing modENCODE datasets.</title>
        <authorList>
            <person name="Geib S.M."/>
            <person name="Calla B."/>
            <person name="Hall B."/>
            <person name="Hou S."/>
            <person name="Manoukis N.C."/>
        </authorList>
    </citation>
    <scope>NUCLEOTIDE SEQUENCE</scope>
    <source>
        <strain evidence="3">Punador</strain>
    </source>
</reference>
<organism evidence="3">
    <name type="scientific">Bactrocera dorsalis</name>
    <name type="common">Oriental fruit fly</name>
    <name type="synonym">Dacus dorsalis</name>
    <dbReference type="NCBI Taxonomy" id="27457"/>
    <lineage>
        <taxon>Eukaryota</taxon>
        <taxon>Metazoa</taxon>
        <taxon>Ecdysozoa</taxon>
        <taxon>Arthropoda</taxon>
        <taxon>Hexapoda</taxon>
        <taxon>Insecta</taxon>
        <taxon>Pterygota</taxon>
        <taxon>Neoptera</taxon>
        <taxon>Endopterygota</taxon>
        <taxon>Diptera</taxon>
        <taxon>Brachycera</taxon>
        <taxon>Muscomorpha</taxon>
        <taxon>Tephritoidea</taxon>
        <taxon>Tephritidae</taxon>
        <taxon>Bactrocera</taxon>
        <taxon>Bactrocera</taxon>
    </lineage>
</organism>
<sequence length="237" mass="26856">MQPRIQLLLLAVIAVITRESKHANANVLFRFALDFHVKSGESNETDGAINKTLIFENNHVTIKNNLQPDESIEEELSAEPEPETEQPSTTAGPLRSMSDFWMQEQNVTDATEIVDALTQLNREISPVVGRSDYISSKVKLVTRYLNILDARAAAANNANLTNSHYKYDQLRKFIKLADKLKEPPITASERTLDYMVMKLALDKYHIADLQAKVEKQVTDAEQAWELYVKTRLVEVDV</sequence>
<dbReference type="EMBL" id="GAKP01009873">
    <property type="protein sequence ID" value="JAC49079.1"/>
    <property type="molecule type" value="Transcribed_RNA"/>
</dbReference>
<proteinExistence type="predicted"/>
<evidence type="ECO:0000313" key="3">
    <source>
        <dbReference type="EMBL" id="JAC49079.1"/>
    </source>
</evidence>
<feature type="region of interest" description="Disordered" evidence="1">
    <location>
        <begin position="65"/>
        <end position="94"/>
    </location>
</feature>
<feature type="compositionally biased region" description="Acidic residues" evidence="1">
    <location>
        <begin position="70"/>
        <end position="84"/>
    </location>
</feature>
<dbReference type="AlphaFoldDB" id="A0A034W2Z5"/>
<evidence type="ECO:0000256" key="1">
    <source>
        <dbReference type="SAM" id="MobiDB-lite"/>
    </source>
</evidence>
<keyword evidence="2" id="KW-0732">Signal</keyword>
<accession>A0A034W2Z5</accession>